<reference evidence="1 2" key="1">
    <citation type="submission" date="2023-07" db="EMBL/GenBank/DDBJ databases">
        <title>Sequencing the genomes of 1000 actinobacteria strains.</title>
        <authorList>
            <person name="Klenk H.-P."/>
        </authorList>
    </citation>
    <scope>NUCLEOTIDE SEQUENCE [LARGE SCALE GENOMIC DNA]</scope>
    <source>
        <strain evidence="1 2">DSM 44109</strain>
    </source>
</reference>
<comment type="caution">
    <text evidence="1">The sequence shown here is derived from an EMBL/GenBank/DDBJ whole genome shotgun (WGS) entry which is preliminary data.</text>
</comment>
<gene>
    <name evidence="1" type="ORF">J2S55_005410</name>
</gene>
<evidence type="ECO:0000313" key="2">
    <source>
        <dbReference type="Proteomes" id="UP001230426"/>
    </source>
</evidence>
<name>A0ABT9RA68_9ACTN</name>
<keyword evidence="2" id="KW-1185">Reference proteome</keyword>
<dbReference type="Proteomes" id="UP001230426">
    <property type="component" value="Unassembled WGS sequence"/>
</dbReference>
<accession>A0ABT9RA68</accession>
<dbReference type="RefSeq" id="WP_306866355.1">
    <property type="nucleotide sequence ID" value="NZ_JAUSRB010000002.1"/>
</dbReference>
<evidence type="ECO:0000313" key="1">
    <source>
        <dbReference type="EMBL" id="MDP9866144.1"/>
    </source>
</evidence>
<protein>
    <submittedName>
        <fullName evidence="1">Uncharacterized protein</fullName>
    </submittedName>
</protein>
<organism evidence="1 2">
    <name type="scientific">Streptosporangium brasiliense</name>
    <dbReference type="NCBI Taxonomy" id="47480"/>
    <lineage>
        <taxon>Bacteria</taxon>
        <taxon>Bacillati</taxon>
        <taxon>Actinomycetota</taxon>
        <taxon>Actinomycetes</taxon>
        <taxon>Streptosporangiales</taxon>
        <taxon>Streptosporangiaceae</taxon>
        <taxon>Streptosporangium</taxon>
    </lineage>
</organism>
<proteinExistence type="predicted"/>
<sequence length="49" mass="5452">MREYGYAAVRDSLGAARQSVDDNAVARAGLKTFLRAARRLPALRRRAFS</sequence>
<dbReference type="EMBL" id="JAUSRB010000002">
    <property type="protein sequence ID" value="MDP9866144.1"/>
    <property type="molecule type" value="Genomic_DNA"/>
</dbReference>